<dbReference type="STRING" id="545695.TREAZ_1775"/>
<dbReference type="AlphaFoldDB" id="F5YC26"/>
<evidence type="ECO:0000313" key="2">
    <source>
        <dbReference type="EMBL" id="AEF80994.1"/>
    </source>
</evidence>
<reference evidence="3" key="1">
    <citation type="submission" date="2009-12" db="EMBL/GenBank/DDBJ databases">
        <title>Complete sequence of Treponema azotonutricium strain ZAS-9.</title>
        <authorList>
            <person name="Tetu S.G."/>
            <person name="Matson E."/>
            <person name="Ren Q."/>
            <person name="Seshadri R."/>
            <person name="Elbourne L."/>
            <person name="Hassan K.A."/>
            <person name="Durkin A."/>
            <person name="Radune D."/>
            <person name="Mohamoud Y."/>
            <person name="Shay R."/>
            <person name="Jin S."/>
            <person name="Zhang X."/>
            <person name="Lucey K."/>
            <person name="Ballor N.R."/>
            <person name="Ottesen E."/>
            <person name="Rosenthal R."/>
            <person name="Allen A."/>
            <person name="Leadbetter J.R."/>
            <person name="Paulsen I.T."/>
        </authorList>
    </citation>
    <scope>NUCLEOTIDE SEQUENCE [LARGE SCALE GENOMIC DNA]</scope>
    <source>
        <strain evidence="3">ATCC BAA-888 / DSM 13862 / ZAS-9</strain>
    </source>
</reference>
<protein>
    <submittedName>
        <fullName evidence="2">Transcriptional regulator</fullName>
    </submittedName>
</protein>
<evidence type="ECO:0000259" key="1">
    <source>
        <dbReference type="Pfam" id="PF07702"/>
    </source>
</evidence>
<proteinExistence type="predicted"/>
<organism evidence="2 3">
    <name type="scientific">Leadbettera azotonutricia (strain ATCC BAA-888 / DSM 13862 / ZAS-9)</name>
    <name type="common">Treponema azotonutricium</name>
    <dbReference type="NCBI Taxonomy" id="545695"/>
    <lineage>
        <taxon>Bacteria</taxon>
        <taxon>Pseudomonadati</taxon>
        <taxon>Spirochaetota</taxon>
        <taxon>Spirochaetia</taxon>
        <taxon>Spirochaetales</taxon>
        <taxon>Breznakiellaceae</taxon>
        <taxon>Leadbettera</taxon>
    </lineage>
</organism>
<dbReference type="RefSeq" id="WP_015710252.1">
    <property type="nucleotide sequence ID" value="NC_015577.1"/>
</dbReference>
<dbReference type="Pfam" id="PF07702">
    <property type="entry name" value="UTRA"/>
    <property type="match status" value="1"/>
</dbReference>
<evidence type="ECO:0000313" key="3">
    <source>
        <dbReference type="Proteomes" id="UP000009222"/>
    </source>
</evidence>
<dbReference type="SUPFAM" id="SSF64288">
    <property type="entry name" value="Chorismate lyase-like"/>
    <property type="match status" value="1"/>
</dbReference>
<sequence>MDNAFTSINAPKQTAELLQIAKNKALSLVKTVAYADDAPSPVEFSIARYRGDLNKFSIEVYR</sequence>
<dbReference type="KEGG" id="taz:TREAZ_1775"/>
<dbReference type="Proteomes" id="UP000009222">
    <property type="component" value="Chromosome"/>
</dbReference>
<dbReference type="GO" id="GO:0003677">
    <property type="term" value="F:DNA binding"/>
    <property type="evidence" value="ECO:0007669"/>
    <property type="project" value="InterPro"/>
</dbReference>
<dbReference type="GO" id="GO:0006355">
    <property type="term" value="P:regulation of DNA-templated transcription"/>
    <property type="evidence" value="ECO:0007669"/>
    <property type="project" value="InterPro"/>
</dbReference>
<dbReference type="InParanoid" id="F5YC26"/>
<accession>F5YC26</accession>
<dbReference type="InterPro" id="IPR028978">
    <property type="entry name" value="Chorismate_lyase_/UTRA_dom_sf"/>
</dbReference>
<dbReference type="HOGENOM" id="CLU_2902959_0_0_12"/>
<gene>
    <name evidence="2" type="ordered locus">TREAZ_1775</name>
</gene>
<feature type="domain" description="UbiC transcription regulator-associated" evidence="1">
    <location>
        <begin position="4"/>
        <end position="52"/>
    </location>
</feature>
<keyword evidence="3" id="KW-1185">Reference proteome</keyword>
<reference evidence="2 3" key="2">
    <citation type="journal article" date="2011" name="ISME J.">
        <title>RNA-seq reveals cooperative metabolic interactions between two termite-gut spirochete species in co-culture.</title>
        <authorList>
            <person name="Rosenthal A.Z."/>
            <person name="Matson E.G."/>
            <person name="Eldar A."/>
            <person name="Leadbetter J.R."/>
        </authorList>
    </citation>
    <scope>NUCLEOTIDE SEQUENCE [LARGE SCALE GENOMIC DNA]</scope>
    <source>
        <strain evidence="3">ATCC BAA-888 / DSM 13862 / ZAS-9</strain>
    </source>
</reference>
<dbReference type="OrthoDB" id="369590at2"/>
<dbReference type="EMBL" id="CP001841">
    <property type="protein sequence ID" value="AEF80994.1"/>
    <property type="molecule type" value="Genomic_DNA"/>
</dbReference>
<name>F5YC26_LEAAZ</name>
<dbReference type="Gene3D" id="3.40.1410.10">
    <property type="entry name" value="Chorismate lyase-like"/>
    <property type="match status" value="1"/>
</dbReference>
<dbReference type="InterPro" id="IPR011663">
    <property type="entry name" value="UTRA"/>
</dbReference>